<organism evidence="2 3">
    <name type="scientific">Caenimonas koreensis DSM 17982</name>
    <dbReference type="NCBI Taxonomy" id="1121255"/>
    <lineage>
        <taxon>Bacteria</taxon>
        <taxon>Pseudomonadati</taxon>
        <taxon>Pseudomonadota</taxon>
        <taxon>Betaproteobacteria</taxon>
        <taxon>Burkholderiales</taxon>
        <taxon>Comamonadaceae</taxon>
        <taxon>Caenimonas</taxon>
    </lineage>
</organism>
<keyword evidence="3" id="KW-1185">Reference proteome</keyword>
<reference evidence="2 3" key="1">
    <citation type="submission" date="2019-11" db="EMBL/GenBank/DDBJ databases">
        <title>Caenimonas koreensis gen. nov., sp. nov., isolated from activated sludge.</title>
        <authorList>
            <person name="Seung H.R."/>
        </authorList>
    </citation>
    <scope>NUCLEOTIDE SEQUENCE [LARGE SCALE GENOMIC DNA]</scope>
    <source>
        <strain evidence="2 3">EMB320</strain>
    </source>
</reference>
<feature type="domain" description="HNH nuclease" evidence="1">
    <location>
        <begin position="153"/>
        <end position="203"/>
    </location>
</feature>
<keyword evidence="2" id="KW-0255">Endonuclease</keyword>
<gene>
    <name evidence="2" type="ORF">GHT07_06285</name>
</gene>
<keyword evidence="2" id="KW-0378">Hydrolase</keyword>
<evidence type="ECO:0000313" key="3">
    <source>
        <dbReference type="Proteomes" id="UP000487350"/>
    </source>
</evidence>
<dbReference type="InterPro" id="IPR003615">
    <property type="entry name" value="HNH_nuc"/>
</dbReference>
<dbReference type="Pfam" id="PF13391">
    <property type="entry name" value="HNH_2"/>
    <property type="match status" value="1"/>
</dbReference>
<keyword evidence="2" id="KW-0540">Nuclease</keyword>
<dbReference type="OrthoDB" id="9811869at2"/>
<comment type="caution">
    <text evidence="2">The sequence shown here is derived from an EMBL/GenBank/DDBJ whole genome shotgun (WGS) entry which is preliminary data.</text>
</comment>
<protein>
    <submittedName>
        <fullName evidence="2">HNH endonuclease</fullName>
    </submittedName>
</protein>
<proteinExistence type="predicted"/>
<dbReference type="RefSeq" id="WP_153584210.1">
    <property type="nucleotide sequence ID" value="NZ_WJBU01000005.1"/>
</dbReference>
<evidence type="ECO:0000259" key="1">
    <source>
        <dbReference type="Pfam" id="PF13391"/>
    </source>
</evidence>
<evidence type="ECO:0000313" key="2">
    <source>
        <dbReference type="EMBL" id="MRD46876.1"/>
    </source>
</evidence>
<sequence>MPTPRQNWTRGETLAALHVYLLLPFGMLHHNQPLIRQLAGWIGRSPNSVALKLVNLASLDPQIVASGRKGMGNVSALDRQVWRELLADWDPIALQAASEYERLATSHGVASDADVVDELPTIEEGRTRMATVEVRVNQARFRKSVLAGYHSTCCISGLRSERLLVASHIVPWSEDKNNRLNPQNGLCLSALHDRAYDQGLITVLPNYTVKVSPRLLEANDAPFFEDAFLKFDGLKIQLPERFLPHVDFLAAHATKFNYM</sequence>
<dbReference type="Proteomes" id="UP000487350">
    <property type="component" value="Unassembled WGS sequence"/>
</dbReference>
<accession>A0A844B6A0</accession>
<dbReference type="EMBL" id="WJBU01000005">
    <property type="protein sequence ID" value="MRD46876.1"/>
    <property type="molecule type" value="Genomic_DNA"/>
</dbReference>
<dbReference type="AlphaFoldDB" id="A0A844B6A0"/>
<name>A0A844B6A0_9BURK</name>
<dbReference type="GO" id="GO:0004519">
    <property type="term" value="F:endonuclease activity"/>
    <property type="evidence" value="ECO:0007669"/>
    <property type="project" value="UniProtKB-KW"/>
</dbReference>